<comment type="caution">
    <text evidence="1">The sequence shown here is derived from an EMBL/GenBank/DDBJ whole genome shotgun (WGS) entry which is preliminary data.</text>
</comment>
<name>A0AAN9T4J3_9HEMI</name>
<proteinExistence type="predicted"/>
<gene>
    <name evidence="1" type="ORF">V9T40_010949</name>
</gene>
<evidence type="ECO:0000313" key="1">
    <source>
        <dbReference type="EMBL" id="KAK7573758.1"/>
    </source>
</evidence>
<reference evidence="1 2" key="1">
    <citation type="submission" date="2024-03" db="EMBL/GenBank/DDBJ databases">
        <title>Adaptation during the transition from Ophiocordyceps entomopathogen to insect associate is accompanied by gene loss and intensified selection.</title>
        <authorList>
            <person name="Ward C.M."/>
            <person name="Onetto C.A."/>
            <person name="Borneman A.R."/>
        </authorList>
    </citation>
    <scope>NUCLEOTIDE SEQUENCE [LARGE SCALE GENOMIC DNA]</scope>
    <source>
        <strain evidence="1">AWRI1</strain>
        <tissue evidence="1">Single Adult Female</tissue>
    </source>
</reference>
<evidence type="ECO:0000313" key="2">
    <source>
        <dbReference type="Proteomes" id="UP001367676"/>
    </source>
</evidence>
<dbReference type="Proteomes" id="UP001367676">
    <property type="component" value="Unassembled WGS sequence"/>
</dbReference>
<sequence length="72" mass="8413">MTPPGPSNSSPKLPDPPTEIWWQTDLSVRRMTEKLCVRDSNHPRTIPYHEFHLTCNTYSFKRQPSAQDMKDL</sequence>
<dbReference type="EMBL" id="JBBCAQ010000037">
    <property type="protein sequence ID" value="KAK7573758.1"/>
    <property type="molecule type" value="Genomic_DNA"/>
</dbReference>
<accession>A0AAN9T4J3</accession>
<protein>
    <submittedName>
        <fullName evidence="1">Uncharacterized protein</fullName>
    </submittedName>
</protein>
<organism evidence="1 2">
    <name type="scientific">Parthenolecanium corni</name>
    <dbReference type="NCBI Taxonomy" id="536013"/>
    <lineage>
        <taxon>Eukaryota</taxon>
        <taxon>Metazoa</taxon>
        <taxon>Ecdysozoa</taxon>
        <taxon>Arthropoda</taxon>
        <taxon>Hexapoda</taxon>
        <taxon>Insecta</taxon>
        <taxon>Pterygota</taxon>
        <taxon>Neoptera</taxon>
        <taxon>Paraneoptera</taxon>
        <taxon>Hemiptera</taxon>
        <taxon>Sternorrhyncha</taxon>
        <taxon>Coccoidea</taxon>
        <taxon>Coccidae</taxon>
        <taxon>Parthenolecanium</taxon>
    </lineage>
</organism>
<keyword evidence="2" id="KW-1185">Reference proteome</keyword>
<dbReference type="AlphaFoldDB" id="A0AAN9T4J3"/>